<dbReference type="RefSeq" id="WP_079907949.1">
    <property type="nucleotide sequence ID" value="NZ_QDLV01000019.1"/>
</dbReference>
<sequence>MNPICSLAELNENLVPFTARQVTSKLIWRAEDSLNIEVLQKACSYIIDSASSSSHKIFHAERYGGSGIQRNGGGARCGFDGSYQIKGMGTNPLVGKGTDGRHSNGALGAIHAIYEALWGEVLAQILPYGAVRARAVLLTDIYTDKAFDRPHGKSRRALLVREPVIRPAHFERAPYFRPQPEYVTQLVHDARRVRSVIHMLPGNLPVPPEGVSEEAQRDHRVYCIEGLCELARREAWQMAFCRTRFLRLTTSPSNIAIDGRLMDFNGLSCLFPGDYPDDFGYRLRLAELQKEPVVLIQGLSDLCLYLGKYLFDPDFTMVARQKVEETFQKTFHEACYYCYLEQLGIPTEFMPKEGIPDTLKKQVNSFVVLVNKRSDRLYCPDVGCKEDSPLQRLVVELIRQSHGPIRPVDNDAQHDVHFTEAQQCFTCAIQWLIQVGIRYPTNVSSLLKEMENHARKRLQPRKGLGKVTMSEKIASLLDKHGDDHHFLQEAFSDMGVQMLEFCREAIGHFSPVRIAV</sequence>
<accession>A0A2T8X286</accession>
<dbReference type="Proteomes" id="UP000245551">
    <property type="component" value="Unassembled WGS sequence"/>
</dbReference>
<dbReference type="EMBL" id="QDOO01000019">
    <property type="protein sequence ID" value="PVM64597.1"/>
    <property type="molecule type" value="Genomic_DNA"/>
</dbReference>
<comment type="caution">
    <text evidence="1">The sequence shown here is derived from an EMBL/GenBank/DDBJ whole genome shotgun (WGS) entry which is preliminary data.</text>
</comment>
<organism evidence="1 4">
    <name type="scientific">Salmonella enterica subsp. enterica serovar Gaminara</name>
    <dbReference type="NCBI Taxonomy" id="913070"/>
    <lineage>
        <taxon>Bacteria</taxon>
        <taxon>Pseudomonadati</taxon>
        <taxon>Pseudomonadota</taxon>
        <taxon>Gammaproteobacteria</taxon>
        <taxon>Enterobacterales</taxon>
        <taxon>Enterobacteriaceae</taxon>
        <taxon>Salmonella</taxon>
    </lineage>
</organism>
<evidence type="ECO:0000313" key="4">
    <source>
        <dbReference type="Proteomes" id="UP000245551"/>
    </source>
</evidence>
<proteinExistence type="predicted"/>
<protein>
    <submittedName>
        <fullName evidence="1">MchC protein</fullName>
    </submittedName>
</protein>
<gene>
    <name evidence="2" type="ORF">C4784_18965</name>
    <name evidence="1" type="ORF">C4855_19540</name>
</gene>
<dbReference type="AlphaFoldDB" id="A0A2T8X286"/>
<evidence type="ECO:0000313" key="1">
    <source>
        <dbReference type="EMBL" id="PVJ44780.1"/>
    </source>
</evidence>
<name>A0A2T8X286_SALET</name>
<evidence type="ECO:0000313" key="2">
    <source>
        <dbReference type="EMBL" id="PVM64597.1"/>
    </source>
</evidence>
<evidence type="ECO:0000313" key="3">
    <source>
        <dbReference type="Proteomes" id="UP000245068"/>
    </source>
</evidence>
<reference evidence="3 4" key="1">
    <citation type="submission" date="2018-04" db="EMBL/GenBank/DDBJ databases">
        <title>Serotype diversity and antimicrobial resistance among Salmonella enterica isolated from patients at an equine referral hospital.</title>
        <authorList>
            <person name="Leon I.M."/>
            <person name="Lawhon S.D."/>
            <person name="Norman K.N."/>
            <person name="Threadgill D.S."/>
            <person name="Ohta N."/>
            <person name="Vinasco J."/>
            <person name="Scott H.M."/>
        </authorList>
    </citation>
    <scope>NUCLEOTIDE SEQUENCE [LARGE SCALE GENOMIC DNA]</scope>
    <source>
        <strain evidence="2 3">159</strain>
        <strain evidence="1 4">230</strain>
    </source>
</reference>
<dbReference type="EMBL" id="QDLV01000019">
    <property type="protein sequence ID" value="PVJ44780.1"/>
    <property type="molecule type" value="Genomic_DNA"/>
</dbReference>
<dbReference type="Proteomes" id="UP000245068">
    <property type="component" value="Unassembled WGS sequence"/>
</dbReference>